<evidence type="ECO:0000256" key="3">
    <source>
        <dbReference type="ARBA" id="ARBA00023125"/>
    </source>
</evidence>
<dbReference type="NCBIfam" id="NF033592">
    <property type="entry name" value="transpos_IS4_1"/>
    <property type="match status" value="1"/>
</dbReference>
<dbReference type="InterPro" id="IPR002559">
    <property type="entry name" value="Transposase_11"/>
</dbReference>
<dbReference type="Proteomes" id="UP000482487">
    <property type="component" value="Unassembled WGS sequence"/>
</dbReference>
<evidence type="ECO:0000256" key="4">
    <source>
        <dbReference type="ARBA" id="ARBA00023172"/>
    </source>
</evidence>
<dbReference type="InterPro" id="IPR025399">
    <property type="entry name" value="DUF4372"/>
</dbReference>
<keyword evidence="5" id="KW-1133">Transmembrane helix</keyword>
<keyword evidence="9" id="KW-1185">Reference proteome</keyword>
<dbReference type="InterPro" id="IPR047952">
    <property type="entry name" value="Transpos_IS4"/>
</dbReference>
<evidence type="ECO:0000313" key="9">
    <source>
        <dbReference type="Proteomes" id="UP000482487"/>
    </source>
</evidence>
<dbReference type="Gene3D" id="3.90.350.10">
    <property type="entry name" value="Transposase Inhibitor Protein From Tn5, Chain A, domain 1"/>
    <property type="match status" value="1"/>
</dbReference>
<evidence type="ECO:0000313" key="8">
    <source>
        <dbReference type="EMBL" id="MYL85430.1"/>
    </source>
</evidence>
<accession>A0A7C9MHX1</accession>
<dbReference type="RefSeq" id="WP_160964302.1">
    <property type="nucleotide sequence ID" value="NZ_WVUD01000115.1"/>
</dbReference>
<dbReference type="PANTHER" id="PTHR33258">
    <property type="entry name" value="TRANSPOSASE INSL FOR INSERTION SEQUENCE ELEMENT IS186A-RELATED"/>
    <property type="match status" value="1"/>
</dbReference>
<feature type="domain" description="DUF4372" evidence="7">
    <location>
        <begin position="7"/>
        <end position="76"/>
    </location>
</feature>
<keyword evidence="2" id="KW-0815">Transposition</keyword>
<dbReference type="OrthoDB" id="5412605at2"/>
<comment type="similarity">
    <text evidence="1">Belongs to the transposase 11 family.</text>
</comment>
<keyword evidence="4" id="KW-0233">DNA recombination</keyword>
<dbReference type="Pfam" id="PF14294">
    <property type="entry name" value="DUF4372"/>
    <property type="match status" value="1"/>
</dbReference>
<evidence type="ECO:0000259" key="6">
    <source>
        <dbReference type="Pfam" id="PF01609"/>
    </source>
</evidence>
<keyword evidence="3" id="KW-0238">DNA-binding</keyword>
<keyword evidence="5" id="KW-0812">Transmembrane</keyword>
<dbReference type="AlphaFoldDB" id="A0A7C9MHX1"/>
<evidence type="ECO:0000256" key="1">
    <source>
        <dbReference type="ARBA" id="ARBA00010075"/>
    </source>
</evidence>
<dbReference type="GO" id="GO:0004803">
    <property type="term" value="F:transposase activity"/>
    <property type="evidence" value="ECO:0007669"/>
    <property type="project" value="InterPro"/>
</dbReference>
<gene>
    <name evidence="8" type="ORF">GTA51_20345</name>
</gene>
<evidence type="ECO:0000256" key="2">
    <source>
        <dbReference type="ARBA" id="ARBA00022578"/>
    </source>
</evidence>
<dbReference type="SUPFAM" id="SSF53098">
    <property type="entry name" value="Ribonuclease H-like"/>
    <property type="match status" value="1"/>
</dbReference>
<organism evidence="8 9">
    <name type="scientific">Solidesulfovibrio aerotolerans</name>
    <dbReference type="NCBI Taxonomy" id="295255"/>
    <lineage>
        <taxon>Bacteria</taxon>
        <taxon>Pseudomonadati</taxon>
        <taxon>Thermodesulfobacteriota</taxon>
        <taxon>Desulfovibrionia</taxon>
        <taxon>Desulfovibrionales</taxon>
        <taxon>Desulfovibrionaceae</taxon>
        <taxon>Solidesulfovibrio</taxon>
    </lineage>
</organism>
<proteinExistence type="inferred from homology"/>
<dbReference type="GO" id="GO:0003677">
    <property type="term" value="F:DNA binding"/>
    <property type="evidence" value="ECO:0007669"/>
    <property type="project" value="UniProtKB-KW"/>
</dbReference>
<feature type="transmembrane region" description="Helical" evidence="5">
    <location>
        <begin position="312"/>
        <end position="329"/>
    </location>
</feature>
<keyword evidence="5" id="KW-0472">Membrane</keyword>
<sequence>MQSAIIVFAQFLSLVPKSVFAKLSKLHKPKRSPRTFSPWSHFVHLLHAQLAGCKSLRDGIMGMNAASSRLYHLGVKPVPRSTFADANKERPYTLFEALFGELYTRCLSQAPKHKFSIKNRLFSLDASVIDLCLTLFPWAKFRTAKGGIKVHTVIDHNGYLPSVVTVTEAKCHEVNIAKLLNLPKGSIVVFDRGYNDYNWFRQLCKSDVFLVTRLKINARFRVIERNRTDRATGVTSDHIIQVADGEKTLTLRRVGYRDQETGKCFEFLTNHMTLPARTIADIYKERWQIEIFFRFIKQNLKIKSFLGNSKNAVLSQVYVALIAYLLLAYQKFMSKIVISLHYLARLVQRNLFQQCEILDLIDPRRQRLKPNNSSRLSLLN</sequence>
<dbReference type="EMBL" id="WVUD01000115">
    <property type="protein sequence ID" value="MYL85430.1"/>
    <property type="molecule type" value="Genomic_DNA"/>
</dbReference>
<reference evidence="8 9" key="1">
    <citation type="submission" date="2020-01" db="EMBL/GenBank/DDBJ databases">
        <title>Genome sequence of Desulfovibrio aerotolerans DSM 16695(T).</title>
        <authorList>
            <person name="Karnachuk O."/>
            <person name="Avakyan M."/>
            <person name="Mardanov A."/>
            <person name="Kadnikov V."/>
            <person name="Ravin N."/>
        </authorList>
    </citation>
    <scope>NUCLEOTIDE SEQUENCE [LARGE SCALE GENOMIC DNA]</scope>
    <source>
        <strain evidence="8 9">DSM 16695</strain>
    </source>
</reference>
<evidence type="ECO:0000259" key="7">
    <source>
        <dbReference type="Pfam" id="PF14294"/>
    </source>
</evidence>
<evidence type="ECO:0000256" key="5">
    <source>
        <dbReference type="SAM" id="Phobius"/>
    </source>
</evidence>
<protein>
    <submittedName>
        <fullName evidence="8">IS4 family transposase</fullName>
    </submittedName>
</protein>
<feature type="domain" description="Transposase IS4-like" evidence="6">
    <location>
        <begin position="120"/>
        <end position="326"/>
    </location>
</feature>
<comment type="caution">
    <text evidence="8">The sequence shown here is derived from an EMBL/GenBank/DDBJ whole genome shotgun (WGS) entry which is preliminary data.</text>
</comment>
<dbReference type="Pfam" id="PF01609">
    <property type="entry name" value="DDE_Tnp_1"/>
    <property type="match status" value="1"/>
</dbReference>
<dbReference type="InterPro" id="IPR012337">
    <property type="entry name" value="RNaseH-like_sf"/>
</dbReference>
<name>A0A7C9MHX1_9BACT</name>
<dbReference type="PANTHER" id="PTHR33258:SF1">
    <property type="entry name" value="TRANSPOSASE INSL FOR INSERTION SEQUENCE ELEMENT IS186A-RELATED"/>
    <property type="match status" value="1"/>
</dbReference>
<dbReference type="GO" id="GO:0006313">
    <property type="term" value="P:DNA transposition"/>
    <property type="evidence" value="ECO:0007669"/>
    <property type="project" value="InterPro"/>
</dbReference>